<evidence type="ECO:0008006" key="3">
    <source>
        <dbReference type="Google" id="ProtNLM"/>
    </source>
</evidence>
<accession>A0ABU3K937</accession>
<organism evidence="1 2">
    <name type="scientific">Candidatus Nitronereus thalassa</name>
    <dbReference type="NCBI Taxonomy" id="3020898"/>
    <lineage>
        <taxon>Bacteria</taxon>
        <taxon>Pseudomonadati</taxon>
        <taxon>Nitrospirota</taxon>
        <taxon>Nitrospiria</taxon>
        <taxon>Nitrospirales</taxon>
        <taxon>Nitrospiraceae</taxon>
        <taxon>Candidatus Nitronereus</taxon>
    </lineage>
</organism>
<dbReference type="EMBL" id="JAQOUE010000001">
    <property type="protein sequence ID" value="MDT7042927.1"/>
    <property type="molecule type" value="Genomic_DNA"/>
</dbReference>
<dbReference type="Proteomes" id="UP001250932">
    <property type="component" value="Unassembled WGS sequence"/>
</dbReference>
<sequence>MKSEKLISVFEAEELTGRKASTWRRDILERRVPSVKIGRLIRIPIEAVEALIKTGWRDEVKTPLGRSGEM</sequence>
<proteinExistence type="predicted"/>
<name>A0ABU3K937_9BACT</name>
<evidence type="ECO:0000313" key="2">
    <source>
        <dbReference type="Proteomes" id="UP001250932"/>
    </source>
</evidence>
<reference evidence="1 2" key="1">
    <citation type="journal article" date="2023" name="ISME J.">
        <title>Cultivation and genomic characterization of novel and ubiquitous marine nitrite-oxidizing bacteria from the Nitrospirales.</title>
        <authorList>
            <person name="Mueller A.J."/>
            <person name="Daebeler A."/>
            <person name="Herbold C.W."/>
            <person name="Kirkegaard R.H."/>
            <person name="Daims H."/>
        </authorList>
    </citation>
    <scope>NUCLEOTIDE SEQUENCE [LARGE SCALE GENOMIC DNA]</scope>
    <source>
        <strain evidence="1 2">EB</strain>
    </source>
</reference>
<comment type="caution">
    <text evidence="1">The sequence shown here is derived from an EMBL/GenBank/DDBJ whole genome shotgun (WGS) entry which is preliminary data.</text>
</comment>
<evidence type="ECO:0000313" key="1">
    <source>
        <dbReference type="EMBL" id="MDT7042927.1"/>
    </source>
</evidence>
<dbReference type="RefSeq" id="WP_313833394.1">
    <property type="nucleotide sequence ID" value="NZ_JAQOUE010000001.1"/>
</dbReference>
<protein>
    <recommendedName>
        <fullName evidence="3">Helix-turn-helix domain-containing protein</fullName>
    </recommendedName>
</protein>
<gene>
    <name evidence="1" type="ORF">PPG34_11230</name>
</gene>
<keyword evidence="2" id="KW-1185">Reference proteome</keyword>